<evidence type="ECO:0000313" key="4">
    <source>
        <dbReference type="Proteomes" id="UP000516148"/>
    </source>
</evidence>
<gene>
    <name evidence="3" type="ORF">H3Z74_10680</name>
</gene>
<keyword evidence="2" id="KW-1133">Transmembrane helix</keyword>
<keyword evidence="4" id="KW-1185">Reference proteome</keyword>
<dbReference type="EMBL" id="CP061038">
    <property type="protein sequence ID" value="QNQ11548.1"/>
    <property type="molecule type" value="Genomic_DNA"/>
</dbReference>
<accession>A0A7H0LPE5</accession>
<feature type="transmembrane region" description="Helical" evidence="2">
    <location>
        <begin position="53"/>
        <end position="75"/>
    </location>
</feature>
<dbReference type="KEGG" id="spap:H3Z74_10680"/>
<dbReference type="AlphaFoldDB" id="A0A7H0LPE5"/>
<keyword evidence="2" id="KW-0812">Transmembrane</keyword>
<evidence type="ECO:0000256" key="1">
    <source>
        <dbReference type="SAM" id="MobiDB-lite"/>
    </source>
</evidence>
<proteinExistence type="predicted"/>
<keyword evidence="2" id="KW-0472">Membrane</keyword>
<evidence type="ECO:0000256" key="2">
    <source>
        <dbReference type="SAM" id="Phobius"/>
    </source>
</evidence>
<feature type="region of interest" description="Disordered" evidence="1">
    <location>
        <begin position="1"/>
        <end position="28"/>
    </location>
</feature>
<evidence type="ECO:0000313" key="3">
    <source>
        <dbReference type="EMBL" id="QNQ11548.1"/>
    </source>
</evidence>
<reference evidence="3 4" key="1">
    <citation type="submission" date="2020-09" db="EMBL/GenBank/DDBJ databases">
        <title>Sphingomonas sp., a new species isolated from pork steak.</title>
        <authorList>
            <person name="Heidler von Heilborn D."/>
        </authorList>
    </citation>
    <scope>NUCLEOTIDE SEQUENCE [LARGE SCALE GENOMIC DNA]</scope>
    <source>
        <strain evidence="4">S8-3T</strain>
    </source>
</reference>
<protein>
    <recommendedName>
        <fullName evidence="5">ATPase</fullName>
    </recommendedName>
</protein>
<name>A0A7H0LPE5_9SPHN</name>
<evidence type="ECO:0008006" key="5">
    <source>
        <dbReference type="Google" id="ProtNLM"/>
    </source>
</evidence>
<organism evidence="3 4">
    <name type="scientific">Sphingomonas alpina</name>
    <dbReference type="NCBI Taxonomy" id="653931"/>
    <lineage>
        <taxon>Bacteria</taxon>
        <taxon>Pseudomonadati</taxon>
        <taxon>Pseudomonadota</taxon>
        <taxon>Alphaproteobacteria</taxon>
        <taxon>Sphingomonadales</taxon>
        <taxon>Sphingomonadaceae</taxon>
        <taxon>Sphingomonas</taxon>
    </lineage>
</organism>
<dbReference type="Proteomes" id="UP000516148">
    <property type="component" value="Chromosome"/>
</dbReference>
<sequence>MNGGSRIVDIRPGHGKAAPEDDLILSDPLPIETPELTPEFDDDDADDAPRTRFGWVAPTLGVLVSIGWVGAMLWLSWPSLTRAEPMALTGFIAALCVPPALIGILLILALRTSRAEAHRFGITAQAMRAEAASLERTVAVLSRTIDANRTKLAEQTTALMAMGDGAANKLATIGTGLATQVAETDTHARTLAEAAAIAHAKLDVLMAMLPRAHSETAEMARTLERTGLSATEQAGALDAQLTALAERGREADAVAGGAAQRLAAHITRMEATGETAGTRLEQITEAMSEAVDGLLGRTADAVDEARKGITAQGEAMLAMLGTNQAALDRAGKDGAEALAARMSTIEALIDRIATRLDQQRGTSDAIIVELDDGITHVSGRLDALHAQGVDRTQTLAASISALGGSADAMTEALKTGDLMATSAITTTERLLLALDAAAREIDETLPDALTRLDTRILDSRKVIGDAKPELLALVTAAESTHDAIEAIAQVISHQRDTVDKLSGTLLETLTSGQAKADALGQMVDDTIGRTHRFAEEAAPRLVEALLRVRDTASAAADRARETLATVIPEATQALETASVAAMERAAGNAVLQQIASIGEAAEMAAEAAQRASERLTRQMLAIADSTAMVESRIEDAREEREAADRDTFARRVSLLIESLNSVSIDITKSVSAEVSDSAWAAYLKGDRGVFTRRAVRLLDAGEAREILRHYDEDPAFRQQVNRYIHDFEAMLRAILAQRDGSPLGVTLLSSDMGKLYVALAQAIERLRT</sequence>
<feature type="transmembrane region" description="Helical" evidence="2">
    <location>
        <begin position="87"/>
        <end position="110"/>
    </location>
</feature>